<protein>
    <submittedName>
        <fullName evidence="1">Uncharacterized protein</fullName>
    </submittedName>
</protein>
<evidence type="ECO:0000313" key="2">
    <source>
        <dbReference type="Proteomes" id="UP000026961"/>
    </source>
</evidence>
<reference evidence="1" key="1">
    <citation type="submission" date="2015-04" db="UniProtKB">
        <authorList>
            <consortium name="EnsemblPlants"/>
        </authorList>
    </citation>
    <scope>IDENTIFICATION</scope>
</reference>
<evidence type="ECO:0000313" key="1">
    <source>
        <dbReference type="EnsemblPlants" id="OGLUM12G00160.1"/>
    </source>
</evidence>
<dbReference type="Proteomes" id="UP000026961">
    <property type="component" value="Chromosome 12"/>
</dbReference>
<dbReference type="Gramene" id="OGLUM12G00160.1">
    <property type="protein sequence ID" value="OGLUM12G00160.1"/>
    <property type="gene ID" value="OGLUM12G00160"/>
</dbReference>
<organism evidence="1">
    <name type="scientific">Oryza glumipatula</name>
    <dbReference type="NCBI Taxonomy" id="40148"/>
    <lineage>
        <taxon>Eukaryota</taxon>
        <taxon>Viridiplantae</taxon>
        <taxon>Streptophyta</taxon>
        <taxon>Embryophyta</taxon>
        <taxon>Tracheophyta</taxon>
        <taxon>Spermatophyta</taxon>
        <taxon>Magnoliopsida</taxon>
        <taxon>Liliopsida</taxon>
        <taxon>Poales</taxon>
        <taxon>Poaceae</taxon>
        <taxon>BOP clade</taxon>
        <taxon>Oryzoideae</taxon>
        <taxon>Oryzeae</taxon>
        <taxon>Oryzinae</taxon>
        <taxon>Oryza</taxon>
    </lineage>
</organism>
<dbReference type="AlphaFoldDB" id="A0A0E0BML5"/>
<sequence length="157" mass="17888">MVRCLKFITFIKTKKKLTHLSYIKKFQRVYKTRRGNPRDGERTKNKGPFELEDCHKIFGGLDFFPVSCRITIEGLHLHKTIVPVGRLDPTVATQPREPQQRRDGCKAAGPTTTFLQTLDNELMLGVDVVLFSFTAEPCLSPTRRLGRGGRQDWKGKG</sequence>
<proteinExistence type="predicted"/>
<dbReference type="EnsemblPlants" id="OGLUM12G00160.1">
    <property type="protein sequence ID" value="OGLUM12G00160.1"/>
    <property type="gene ID" value="OGLUM12G00160"/>
</dbReference>
<keyword evidence="2" id="KW-1185">Reference proteome</keyword>
<accession>A0A0E0BML5</accession>
<name>A0A0E0BML5_9ORYZ</name>
<reference evidence="1" key="2">
    <citation type="submission" date="2018-05" db="EMBL/GenBank/DDBJ databases">
        <title>OgluRS3 (Oryza glumaepatula Reference Sequence Version 3).</title>
        <authorList>
            <person name="Zhang J."/>
            <person name="Kudrna D."/>
            <person name="Lee S."/>
            <person name="Talag J."/>
            <person name="Welchert J."/>
            <person name="Wing R.A."/>
        </authorList>
    </citation>
    <scope>NUCLEOTIDE SEQUENCE [LARGE SCALE GENOMIC DNA]</scope>
</reference>
<dbReference type="HOGENOM" id="CLU_1952145_0_0_1"/>